<dbReference type="GO" id="GO:0005525">
    <property type="term" value="F:GTP binding"/>
    <property type="evidence" value="ECO:0007669"/>
    <property type="project" value="UniProtKB-UniRule"/>
</dbReference>
<evidence type="ECO:0000313" key="15">
    <source>
        <dbReference type="Proteomes" id="UP001223261"/>
    </source>
</evidence>
<evidence type="ECO:0000256" key="8">
    <source>
        <dbReference type="ARBA" id="ARBA00022884"/>
    </source>
</evidence>
<protein>
    <recommendedName>
        <fullName evidence="10">Small ribosomal subunit biogenesis GTPase RsgA</fullName>
        <ecNumber evidence="10">3.6.1.-</ecNumber>
    </recommendedName>
</protein>
<evidence type="ECO:0000256" key="11">
    <source>
        <dbReference type="SAM" id="Coils"/>
    </source>
</evidence>
<organism evidence="14 15">
    <name type="scientific">Mammaliicoccus lentus</name>
    <name type="common">Staphylococcus lentus</name>
    <dbReference type="NCBI Taxonomy" id="42858"/>
    <lineage>
        <taxon>Bacteria</taxon>
        <taxon>Bacillati</taxon>
        <taxon>Bacillota</taxon>
        <taxon>Bacilli</taxon>
        <taxon>Bacillales</taxon>
        <taxon>Staphylococcaceae</taxon>
        <taxon>Mammaliicoccus</taxon>
    </lineage>
</organism>
<dbReference type="InterPro" id="IPR010914">
    <property type="entry name" value="RsgA_GTPase_dom"/>
</dbReference>
<feature type="binding site" evidence="10">
    <location>
        <begin position="143"/>
        <end position="146"/>
    </location>
    <ligand>
        <name>GTP</name>
        <dbReference type="ChEBI" id="CHEBI:37565"/>
    </ligand>
</feature>
<keyword evidence="3 10" id="KW-0479">Metal-binding</keyword>
<dbReference type="GO" id="GO:0003924">
    <property type="term" value="F:GTPase activity"/>
    <property type="evidence" value="ECO:0007669"/>
    <property type="project" value="UniProtKB-UniRule"/>
</dbReference>
<keyword evidence="1 10" id="KW-0963">Cytoplasm</keyword>
<evidence type="ECO:0000256" key="2">
    <source>
        <dbReference type="ARBA" id="ARBA00022517"/>
    </source>
</evidence>
<accession>A0AAX3W1H5</accession>
<sequence>MNLNKLGLKKDQLNYFEEHYEDSFQLGRVSFVGKNHFKVIMKNGEYLAEITQKLVINDMIPVIGDWVVINDLDNFKLIIGILPRFSELKRQSKVHETISQYIATNLDEVFVVMGLDGDFNLNRLERYVMQITESRANPIIILNKLDTVDNYQEKVQLVKQRLEDVPVIVTSVTMKTNLNKIKDRFYEGMTATLVGSSGVGKSSIANYLMGKDALKVNLTRESDSKGRHTTTHRGLYFVNPEGLIIDTPGMRSLAIYGDKNDLHTSFKDISEFAQSCKFNDCSHEEEPGCRVQEAIENGELDEDRLNNYKKLLKEIEYNESKTSKKALSEKKEEWKNNTKRYKNHNKIIY</sequence>
<evidence type="ECO:0000256" key="6">
    <source>
        <dbReference type="ARBA" id="ARBA00022801"/>
    </source>
</evidence>
<comment type="similarity">
    <text evidence="10">Belongs to the TRAFAC class YlqF/YawG GTPase family. RsgA subfamily.</text>
</comment>
<feature type="coiled-coil region" evidence="11">
    <location>
        <begin position="317"/>
        <end position="344"/>
    </location>
</feature>
<dbReference type="Pfam" id="PF03193">
    <property type="entry name" value="RsgA_GTPase"/>
    <property type="match status" value="1"/>
</dbReference>
<dbReference type="InterPro" id="IPR027417">
    <property type="entry name" value="P-loop_NTPase"/>
</dbReference>
<gene>
    <name evidence="10 14" type="primary">rsgA</name>
    <name evidence="14" type="ORF">PYH69_10695</name>
</gene>
<dbReference type="NCBIfam" id="TIGR00157">
    <property type="entry name" value="ribosome small subunit-dependent GTPase A"/>
    <property type="match status" value="1"/>
</dbReference>
<dbReference type="InterPro" id="IPR030378">
    <property type="entry name" value="G_CP_dom"/>
</dbReference>
<evidence type="ECO:0000256" key="7">
    <source>
        <dbReference type="ARBA" id="ARBA00022833"/>
    </source>
</evidence>
<dbReference type="HAMAP" id="MF_01820">
    <property type="entry name" value="GTPase_RsgA"/>
    <property type="match status" value="1"/>
</dbReference>
<keyword evidence="2 10" id="KW-0690">Ribosome biogenesis</keyword>
<dbReference type="PANTHER" id="PTHR32120:SF10">
    <property type="entry name" value="SMALL RIBOSOMAL SUBUNIT BIOGENESIS GTPASE RSGA"/>
    <property type="match status" value="1"/>
</dbReference>
<comment type="function">
    <text evidence="10">One of several proteins that assist in the late maturation steps of the functional core of the 30S ribosomal subunit. Helps release RbfA from mature subunits. May play a role in the assembly of ribosomal proteins into the subunit. Circularly permuted GTPase that catalyzes slow GTP hydrolysis, GTPase activity is stimulated by the 30S ribosomal subunit.</text>
</comment>
<comment type="subunit">
    <text evidence="10">Monomer. Associates with 30S ribosomal subunit, binds 16S rRNA.</text>
</comment>
<feature type="binding site" evidence="10">
    <location>
        <position position="289"/>
    </location>
    <ligand>
        <name>Zn(2+)</name>
        <dbReference type="ChEBI" id="CHEBI:29105"/>
    </ligand>
</feature>
<evidence type="ECO:0000256" key="9">
    <source>
        <dbReference type="ARBA" id="ARBA00023134"/>
    </source>
</evidence>
<evidence type="ECO:0000313" key="14">
    <source>
        <dbReference type="EMBL" id="WHI59186.1"/>
    </source>
</evidence>
<dbReference type="GO" id="GO:0042274">
    <property type="term" value="P:ribosomal small subunit biogenesis"/>
    <property type="evidence" value="ECO:0007669"/>
    <property type="project" value="UniProtKB-UniRule"/>
</dbReference>
<dbReference type="RefSeq" id="WP_282861843.1">
    <property type="nucleotide sequence ID" value="NZ_CP118848.1"/>
</dbReference>
<evidence type="ECO:0000256" key="1">
    <source>
        <dbReference type="ARBA" id="ARBA00022490"/>
    </source>
</evidence>
<dbReference type="EMBL" id="CP118848">
    <property type="protein sequence ID" value="WHI59186.1"/>
    <property type="molecule type" value="Genomic_DNA"/>
</dbReference>
<keyword evidence="4 10" id="KW-0699">rRNA-binding</keyword>
<reference evidence="14" key="1">
    <citation type="journal article" date="2023" name="Antibiotics">
        <title>Prevalence and Molecular Characterization of Methicillin-Resistant Staphylococci (MRS) and Mammaliicocci (MRM) in Dromedary Camels from Algeria: First Detection of SCCmec-mecC Hybrid in Methicillin-Resistant Mammaliicoccus lentus.</title>
        <authorList>
            <person name="Belhout C."/>
            <person name="Boyen F."/>
            <person name="Vereecke N."/>
            <person name="Theuns S."/>
            <person name="Taibi N."/>
            <person name="Stegger M."/>
            <person name="de la Fe-Rodriguez P.Y."/>
            <person name="Bouayad L."/>
            <person name="Elgroud R."/>
            <person name="Butaye P."/>
        </authorList>
    </citation>
    <scope>NUCLEOTIDE SEQUENCE</scope>
    <source>
        <strain evidence="14">7048</strain>
    </source>
</reference>
<evidence type="ECO:0000259" key="13">
    <source>
        <dbReference type="PROSITE" id="PS51721"/>
    </source>
</evidence>
<feature type="binding site" evidence="10">
    <location>
        <position position="281"/>
    </location>
    <ligand>
        <name>Zn(2+)</name>
        <dbReference type="ChEBI" id="CHEBI:29105"/>
    </ligand>
</feature>
<dbReference type="GO" id="GO:0046872">
    <property type="term" value="F:metal ion binding"/>
    <property type="evidence" value="ECO:0007669"/>
    <property type="project" value="UniProtKB-KW"/>
</dbReference>
<dbReference type="CDD" id="cd01854">
    <property type="entry name" value="YjeQ_EngC"/>
    <property type="match status" value="1"/>
</dbReference>
<dbReference type="AlphaFoldDB" id="A0AAX3W1H5"/>
<feature type="binding site" evidence="10">
    <location>
        <position position="283"/>
    </location>
    <ligand>
        <name>Zn(2+)</name>
        <dbReference type="ChEBI" id="CHEBI:29105"/>
    </ligand>
</feature>
<comment type="cofactor">
    <cofactor evidence="10">
        <name>Zn(2+)</name>
        <dbReference type="ChEBI" id="CHEBI:29105"/>
    </cofactor>
    <text evidence="10">Binds 1 zinc ion per subunit.</text>
</comment>
<evidence type="ECO:0000256" key="10">
    <source>
        <dbReference type="HAMAP-Rule" id="MF_01820"/>
    </source>
</evidence>
<evidence type="ECO:0000256" key="4">
    <source>
        <dbReference type="ARBA" id="ARBA00022730"/>
    </source>
</evidence>
<dbReference type="GO" id="GO:0019843">
    <property type="term" value="F:rRNA binding"/>
    <property type="evidence" value="ECO:0007669"/>
    <property type="project" value="UniProtKB-KW"/>
</dbReference>
<evidence type="ECO:0000256" key="5">
    <source>
        <dbReference type="ARBA" id="ARBA00022741"/>
    </source>
</evidence>
<feature type="domain" description="CP-type G" evidence="13">
    <location>
        <begin position="95"/>
        <end position="253"/>
    </location>
</feature>
<dbReference type="SUPFAM" id="SSF52540">
    <property type="entry name" value="P-loop containing nucleoside triphosphate hydrolases"/>
    <property type="match status" value="1"/>
</dbReference>
<proteinExistence type="inferred from homology"/>
<dbReference type="EC" id="3.6.1.-" evidence="10"/>
<dbReference type="Gene3D" id="1.10.40.50">
    <property type="entry name" value="Probable gtpase engc, domain 3"/>
    <property type="match status" value="1"/>
</dbReference>
<evidence type="ECO:0000259" key="12">
    <source>
        <dbReference type="PROSITE" id="PS50936"/>
    </source>
</evidence>
<dbReference type="PROSITE" id="PS50936">
    <property type="entry name" value="ENGC_GTPASE"/>
    <property type="match status" value="1"/>
</dbReference>
<keyword evidence="11" id="KW-0175">Coiled coil</keyword>
<feature type="binding site" evidence="10">
    <location>
        <position position="276"/>
    </location>
    <ligand>
        <name>Zn(2+)</name>
        <dbReference type="ChEBI" id="CHEBI:29105"/>
    </ligand>
</feature>
<name>A0AAX3W1H5_MAMLE</name>
<feature type="binding site" evidence="10">
    <location>
        <begin position="195"/>
        <end position="203"/>
    </location>
    <ligand>
        <name>GTP</name>
        <dbReference type="ChEBI" id="CHEBI:37565"/>
    </ligand>
</feature>
<keyword evidence="6 10" id="KW-0378">Hydrolase</keyword>
<comment type="subcellular location">
    <subcellularLocation>
        <location evidence="10">Cytoplasm</location>
    </subcellularLocation>
</comment>
<dbReference type="GO" id="GO:0005737">
    <property type="term" value="C:cytoplasm"/>
    <property type="evidence" value="ECO:0007669"/>
    <property type="project" value="UniProtKB-SubCell"/>
</dbReference>
<dbReference type="PROSITE" id="PS51721">
    <property type="entry name" value="G_CP"/>
    <property type="match status" value="1"/>
</dbReference>
<keyword evidence="8 10" id="KW-0694">RNA-binding</keyword>
<feature type="domain" description="EngC GTPase" evidence="12">
    <location>
        <begin position="104"/>
        <end position="251"/>
    </location>
</feature>
<keyword evidence="9 10" id="KW-0342">GTP-binding</keyword>
<dbReference type="InterPro" id="IPR004881">
    <property type="entry name" value="Ribosome_biogen_GTPase_RsgA"/>
</dbReference>
<keyword evidence="5 10" id="KW-0547">Nucleotide-binding</keyword>
<keyword evidence="7 10" id="KW-0862">Zinc</keyword>
<evidence type="ECO:0000256" key="3">
    <source>
        <dbReference type="ARBA" id="ARBA00022723"/>
    </source>
</evidence>
<dbReference type="PANTHER" id="PTHR32120">
    <property type="entry name" value="SMALL RIBOSOMAL SUBUNIT BIOGENESIS GTPASE RSGA"/>
    <property type="match status" value="1"/>
</dbReference>
<dbReference type="Proteomes" id="UP001223261">
    <property type="component" value="Chromosome"/>
</dbReference>
<dbReference type="Gene3D" id="3.40.50.300">
    <property type="entry name" value="P-loop containing nucleotide triphosphate hydrolases"/>
    <property type="match status" value="1"/>
</dbReference>